<dbReference type="Gene3D" id="3.30.420.40">
    <property type="match status" value="1"/>
</dbReference>
<gene>
    <name evidence="1" type="ORF">INT47_005552</name>
</gene>
<dbReference type="Proteomes" id="UP000603453">
    <property type="component" value="Unassembled WGS sequence"/>
</dbReference>
<dbReference type="InterPro" id="IPR043129">
    <property type="entry name" value="ATPase_NBD"/>
</dbReference>
<dbReference type="PANTHER" id="PTHR14187:SF5">
    <property type="entry name" value="HEAT SHOCK 70 KDA PROTEIN 12A"/>
    <property type="match status" value="1"/>
</dbReference>
<keyword evidence="2" id="KW-1185">Reference proteome</keyword>
<dbReference type="AlphaFoldDB" id="A0A8H7REY4"/>
<evidence type="ECO:0000313" key="2">
    <source>
        <dbReference type="Proteomes" id="UP000603453"/>
    </source>
</evidence>
<dbReference type="PANTHER" id="PTHR14187">
    <property type="entry name" value="ALPHA KINASE/ELONGATION FACTOR 2 KINASE"/>
    <property type="match status" value="1"/>
</dbReference>
<sequence length="593" mass="68293">MKDELIARWRASQAYKRDNDMLKKQKEAELKAFWDSVDPNASSNDLLDKQKEEEIDPSVGKNASVYDIGIGIDFGTYFSRVSYTFVCEKNGERNPEVEDIRRWPGNDASLSLSTRLLYEKGDMKKWGNFRKIHSQQEEATLFKLYLDETNHQSIPSLPSGVTTLQAVSDYLNAIFVYTCSSISRIYGKDLNKNKVRVCLTVPGHWSDRSIDLLKDAVVLAGISSREDLPKKLLLVPELDVAALYCEAFIPEYNPKEGNTIMICKIEEGIAEYAVHRVYTDKNSKNSLSQEVPFDRAMFSSETIDMLFKNFVSEKMEEISKKHNVESLRPHEYNFNEAEVDAGIYIRDCHLFISSSEMTANNFDPFIDRLLNLMVKQLDRFDSKIDTLLVVGSDADYDYVQETLKERLHGKVGKVMIPPCLEMCNSRGAALMASNPRTIKVKSGRFYGYECSLEFDERLDPLELRCMTKEGVAYCNQRFQLYYMRSSAYDTMDQNMTSFRTYCNKNPTIQLFEYEGSINRVPRHTTHKDVKKVTSVEIELPHMPYKKPTDTVVVNVQIELDGIEIKFWVTIMDQIQLYSRCLTNDTKIMIGELR</sequence>
<accession>A0A8H7REY4</accession>
<dbReference type="EMBL" id="JAEPRD010000016">
    <property type="protein sequence ID" value="KAG2209260.1"/>
    <property type="molecule type" value="Genomic_DNA"/>
</dbReference>
<dbReference type="SUPFAM" id="SSF53067">
    <property type="entry name" value="Actin-like ATPase domain"/>
    <property type="match status" value="2"/>
</dbReference>
<dbReference type="OrthoDB" id="2963168at2759"/>
<proteinExistence type="predicted"/>
<name>A0A8H7REY4_9FUNG</name>
<organism evidence="1 2">
    <name type="scientific">Mucor saturninus</name>
    <dbReference type="NCBI Taxonomy" id="64648"/>
    <lineage>
        <taxon>Eukaryota</taxon>
        <taxon>Fungi</taxon>
        <taxon>Fungi incertae sedis</taxon>
        <taxon>Mucoromycota</taxon>
        <taxon>Mucoromycotina</taxon>
        <taxon>Mucoromycetes</taxon>
        <taxon>Mucorales</taxon>
        <taxon>Mucorineae</taxon>
        <taxon>Mucoraceae</taxon>
        <taxon>Mucor</taxon>
    </lineage>
</organism>
<comment type="caution">
    <text evidence="1">The sequence shown here is derived from an EMBL/GenBank/DDBJ whole genome shotgun (WGS) entry which is preliminary data.</text>
</comment>
<protein>
    <submittedName>
        <fullName evidence="1">Uncharacterized protein</fullName>
    </submittedName>
</protein>
<evidence type="ECO:0000313" key="1">
    <source>
        <dbReference type="EMBL" id="KAG2209260.1"/>
    </source>
</evidence>
<reference evidence="1" key="1">
    <citation type="submission" date="2020-12" db="EMBL/GenBank/DDBJ databases">
        <title>Metabolic potential, ecology and presence of endohyphal bacteria is reflected in genomic diversity of Mucoromycotina.</title>
        <authorList>
            <person name="Muszewska A."/>
            <person name="Okrasinska A."/>
            <person name="Steczkiewicz K."/>
            <person name="Drgas O."/>
            <person name="Orlowska M."/>
            <person name="Perlinska-Lenart U."/>
            <person name="Aleksandrzak-Piekarczyk T."/>
            <person name="Szatraj K."/>
            <person name="Zielenkiewicz U."/>
            <person name="Pilsyk S."/>
            <person name="Malc E."/>
            <person name="Mieczkowski P."/>
            <person name="Kruszewska J.S."/>
            <person name="Biernat P."/>
            <person name="Pawlowska J."/>
        </authorList>
    </citation>
    <scope>NUCLEOTIDE SEQUENCE</scope>
    <source>
        <strain evidence="1">WA0000017839</strain>
    </source>
</reference>